<comment type="caution">
    <text evidence="8">The sequence shown here is derived from an EMBL/GenBank/DDBJ whole genome shotgun (WGS) entry which is preliminary data.</text>
</comment>
<dbReference type="GO" id="GO:0006000">
    <property type="term" value="P:fructose metabolic process"/>
    <property type="evidence" value="ECO:0007669"/>
    <property type="project" value="UniProtKB-ARBA"/>
</dbReference>
<dbReference type="GO" id="GO:0005524">
    <property type="term" value="F:ATP binding"/>
    <property type="evidence" value="ECO:0007669"/>
    <property type="project" value="UniProtKB-KW"/>
</dbReference>
<name>A0A2W0H3W2_9BACI</name>
<dbReference type="PRINTS" id="PR00990">
    <property type="entry name" value="RIBOKINASE"/>
</dbReference>
<dbReference type="InterPro" id="IPR002173">
    <property type="entry name" value="Carboh/pur_kinase_PfkB_CS"/>
</dbReference>
<evidence type="ECO:0000256" key="5">
    <source>
        <dbReference type="ARBA" id="ARBA00022840"/>
    </source>
</evidence>
<dbReference type="Gene3D" id="3.40.1190.20">
    <property type="match status" value="1"/>
</dbReference>
<organism evidence="8 9">
    <name type="scientific">Alteribacter lacisalsi</name>
    <dbReference type="NCBI Taxonomy" id="2045244"/>
    <lineage>
        <taxon>Bacteria</taxon>
        <taxon>Bacillati</taxon>
        <taxon>Bacillota</taxon>
        <taxon>Bacilli</taxon>
        <taxon>Bacillales</taxon>
        <taxon>Bacillaceae</taxon>
        <taxon>Alteribacter</taxon>
    </lineage>
</organism>
<feature type="domain" description="Carbohydrate kinase PfkB" evidence="7">
    <location>
        <begin position="2"/>
        <end position="301"/>
    </location>
</feature>
<evidence type="ECO:0000259" key="7">
    <source>
        <dbReference type="Pfam" id="PF00294"/>
    </source>
</evidence>
<dbReference type="PANTHER" id="PTHR43085:SF1">
    <property type="entry name" value="PSEUDOURIDINE KINASE-RELATED"/>
    <property type="match status" value="1"/>
</dbReference>
<dbReference type="PROSITE" id="PS00584">
    <property type="entry name" value="PFKB_KINASES_2"/>
    <property type="match status" value="1"/>
</dbReference>
<evidence type="ECO:0000313" key="8">
    <source>
        <dbReference type="EMBL" id="PYZ95701.1"/>
    </source>
</evidence>
<evidence type="ECO:0000256" key="4">
    <source>
        <dbReference type="ARBA" id="ARBA00022777"/>
    </source>
</evidence>
<dbReference type="InterPro" id="IPR011611">
    <property type="entry name" value="PfkB_dom"/>
</dbReference>
<comment type="similarity">
    <text evidence="1 6">Belongs to the carbohydrate kinase PfkB family.</text>
</comment>
<evidence type="ECO:0000256" key="2">
    <source>
        <dbReference type="ARBA" id="ARBA00022679"/>
    </source>
</evidence>
<keyword evidence="3" id="KW-0547">Nucleotide-binding</keyword>
<keyword evidence="5" id="KW-0067">ATP-binding</keyword>
<accession>A0A2W0H3W2</accession>
<dbReference type="InterPro" id="IPR002139">
    <property type="entry name" value="Ribo/fructo_kinase"/>
</dbReference>
<keyword evidence="4 6" id="KW-0418">Kinase</keyword>
<evidence type="ECO:0000256" key="1">
    <source>
        <dbReference type="ARBA" id="ARBA00010688"/>
    </source>
</evidence>
<proteinExistence type="inferred from homology"/>
<keyword evidence="9" id="KW-1185">Reference proteome</keyword>
<evidence type="ECO:0000256" key="6">
    <source>
        <dbReference type="RuleBase" id="RU003704"/>
    </source>
</evidence>
<evidence type="ECO:0000256" key="3">
    <source>
        <dbReference type="ARBA" id="ARBA00022741"/>
    </source>
</evidence>
<dbReference type="CDD" id="cd01166">
    <property type="entry name" value="KdgK"/>
    <property type="match status" value="1"/>
</dbReference>
<gene>
    <name evidence="8" type="ORF">CR205_18945</name>
</gene>
<dbReference type="AlphaFoldDB" id="A0A2W0H3W2"/>
<dbReference type="SUPFAM" id="SSF53613">
    <property type="entry name" value="Ribokinase-like"/>
    <property type="match status" value="1"/>
</dbReference>
<dbReference type="Pfam" id="PF00294">
    <property type="entry name" value="PfkB"/>
    <property type="match status" value="1"/>
</dbReference>
<dbReference type="OrthoDB" id="9813569at2"/>
<dbReference type="InterPro" id="IPR029056">
    <property type="entry name" value="Ribokinase-like"/>
</dbReference>
<dbReference type="PANTHER" id="PTHR43085">
    <property type="entry name" value="HEXOKINASE FAMILY MEMBER"/>
    <property type="match status" value="1"/>
</dbReference>
<keyword evidence="2 6" id="KW-0808">Transferase</keyword>
<dbReference type="GO" id="GO:0008865">
    <property type="term" value="F:fructokinase activity"/>
    <property type="evidence" value="ECO:0007669"/>
    <property type="project" value="UniProtKB-ARBA"/>
</dbReference>
<dbReference type="InterPro" id="IPR050306">
    <property type="entry name" value="PfkB_Carbo_kinase"/>
</dbReference>
<protein>
    <submittedName>
        <fullName evidence="8">2-dehydro-3-deoxygluconokinase</fullName>
    </submittedName>
</protein>
<dbReference type="EMBL" id="PDOF01000004">
    <property type="protein sequence ID" value="PYZ95701.1"/>
    <property type="molecule type" value="Genomic_DNA"/>
</dbReference>
<reference evidence="8 9" key="1">
    <citation type="submission" date="2017-10" db="EMBL/GenBank/DDBJ databases">
        <title>Bacillus sp. nov., a halophilic bacterium isolated from a Yangshapao Lake.</title>
        <authorList>
            <person name="Wang H."/>
        </authorList>
    </citation>
    <scope>NUCLEOTIDE SEQUENCE [LARGE SCALE GENOMIC DNA]</scope>
    <source>
        <strain evidence="8 9">YSP-3</strain>
    </source>
</reference>
<dbReference type="Proteomes" id="UP000248066">
    <property type="component" value="Unassembled WGS sequence"/>
</dbReference>
<sequence length="327" mass="35563">MPEVITAGETMIILNPDQSVPLEYAHSFTKQIGGAESNVAVGLSRLGHRAGWISRIGNDPFGNYVRQVIRGEGVDTSLVSVDHEAPTGVFFKERKSGNAVNVYYYRAGSAASRLDKSLLDRSYFKEARYVLVSGILPALSESCSEVTEELLKISREQNIPVVFDPNIRLKLWPDRQEAVTRLNHIAERSDIILIGQTEGWQLTGSYDEEEIAAFYRKKNPEVTVIVKLGAKGAYFSTPEESGTVPGYPVSEVIDPIGAGDAFAAGFLSACLKNAGMKEAVKYGNAAGAVTVQVSGDIEGFPREAELDAMIRQAEAETEGTVVEEVNR</sequence>
<evidence type="ECO:0000313" key="9">
    <source>
        <dbReference type="Proteomes" id="UP000248066"/>
    </source>
</evidence>